<name>A0A1S8BLN3_9PEZI</name>
<gene>
    <name evidence="2" type="ORF">BK809_0002890</name>
</gene>
<evidence type="ECO:0000259" key="1">
    <source>
        <dbReference type="PROSITE" id="PS51184"/>
    </source>
</evidence>
<dbReference type="Gene3D" id="2.60.120.650">
    <property type="entry name" value="Cupin"/>
    <property type="match status" value="1"/>
</dbReference>
<evidence type="ECO:0000313" key="3">
    <source>
        <dbReference type="Proteomes" id="UP000190776"/>
    </source>
</evidence>
<proteinExistence type="predicted"/>
<sequence>MNKQVSQTLKWKCVSPIMGVRYNRSLTDAIANQPRLLPWSSFQNVVALFHWFKPADKKAKHHTLNTSSLRNFSQATVPLEYTGPHPTNPAAKVFRRFHAPLSVFLDYIENPPQDVHIYLAQCSLNDLPRTMRKDLPIPKFLKAHARRPKDEGKPAAWDVYDSSLWIGLPPTCTPLHRDPNANCFFQMAGTKTVRLLPPEKGLELFQRVKKRIGEGEGDLSGKIRGEEMMMGKEKEELEREVWDAAYDPESGGLEARLSRGEGLFIPEGWWHSVRGDGSTVTASVSSLSNMPSAMETLIGTDCANR</sequence>
<dbReference type="PROSITE" id="PS51184">
    <property type="entry name" value="JMJC"/>
    <property type="match status" value="1"/>
</dbReference>
<dbReference type="Proteomes" id="UP000190776">
    <property type="component" value="Unassembled WGS sequence"/>
</dbReference>
<dbReference type="SMART" id="SM00558">
    <property type="entry name" value="JmjC"/>
    <property type="match status" value="1"/>
</dbReference>
<feature type="domain" description="JmjC" evidence="1">
    <location>
        <begin position="136"/>
        <end position="301"/>
    </location>
</feature>
<reference evidence="2 3" key="1">
    <citation type="submission" date="2017-01" db="EMBL/GenBank/DDBJ databases">
        <title>Draft genome sequence of Diplodia seriata F98.1, a fungal species involved in grapevine trunk diseases.</title>
        <authorList>
            <person name="Robert-Siegwald G."/>
            <person name="Vallet J."/>
            <person name="Abou-Mansour E."/>
            <person name="Xu J."/>
            <person name="Rey P."/>
            <person name="Bertsch C."/>
            <person name="Rego C."/>
            <person name="Larignon P."/>
            <person name="Fontaine F."/>
            <person name="Lebrun M.-H."/>
        </authorList>
    </citation>
    <scope>NUCLEOTIDE SEQUENCE [LARGE SCALE GENOMIC DNA]</scope>
    <source>
        <strain evidence="2 3">F98.1</strain>
    </source>
</reference>
<dbReference type="AlphaFoldDB" id="A0A1S8BLN3"/>
<dbReference type="SUPFAM" id="SSF51197">
    <property type="entry name" value="Clavaminate synthase-like"/>
    <property type="match status" value="1"/>
</dbReference>
<dbReference type="InterPro" id="IPR003347">
    <property type="entry name" value="JmjC_dom"/>
</dbReference>
<accession>A0A1S8BLN3</accession>
<dbReference type="InterPro" id="IPR041667">
    <property type="entry name" value="Cupin_8"/>
</dbReference>
<comment type="caution">
    <text evidence="2">The sequence shown here is derived from an EMBL/GenBank/DDBJ whole genome shotgun (WGS) entry which is preliminary data.</text>
</comment>
<dbReference type="PANTHER" id="PTHR12461">
    <property type="entry name" value="HYPOXIA-INDUCIBLE FACTOR 1 ALPHA INHIBITOR-RELATED"/>
    <property type="match status" value="1"/>
</dbReference>
<organism evidence="2 3">
    <name type="scientific">Diplodia seriata</name>
    <dbReference type="NCBI Taxonomy" id="420778"/>
    <lineage>
        <taxon>Eukaryota</taxon>
        <taxon>Fungi</taxon>
        <taxon>Dikarya</taxon>
        <taxon>Ascomycota</taxon>
        <taxon>Pezizomycotina</taxon>
        <taxon>Dothideomycetes</taxon>
        <taxon>Dothideomycetes incertae sedis</taxon>
        <taxon>Botryosphaeriales</taxon>
        <taxon>Botryosphaeriaceae</taxon>
        <taxon>Diplodia</taxon>
    </lineage>
</organism>
<evidence type="ECO:0000313" key="2">
    <source>
        <dbReference type="EMBL" id="OMP88133.1"/>
    </source>
</evidence>
<dbReference type="OrthoDB" id="263283at2759"/>
<dbReference type="PANTHER" id="PTHR12461:SF105">
    <property type="entry name" value="HYPOXIA-INDUCIBLE FACTOR 1-ALPHA INHIBITOR"/>
    <property type="match status" value="1"/>
</dbReference>
<protein>
    <submittedName>
        <fullName evidence="2">JmjC domain-containing protein D</fullName>
    </submittedName>
</protein>
<dbReference type="EMBL" id="MSZU01000075">
    <property type="protein sequence ID" value="OMP88133.1"/>
    <property type="molecule type" value="Genomic_DNA"/>
</dbReference>
<dbReference type="Pfam" id="PF13621">
    <property type="entry name" value="Cupin_8"/>
    <property type="match status" value="1"/>
</dbReference>